<reference evidence="2" key="1">
    <citation type="journal article" date="2023" name="Front. Plant Sci.">
        <title>Chromosomal-level genome assembly of Melastoma candidum provides insights into trichome evolution.</title>
        <authorList>
            <person name="Zhong Y."/>
            <person name="Wu W."/>
            <person name="Sun C."/>
            <person name="Zou P."/>
            <person name="Liu Y."/>
            <person name="Dai S."/>
            <person name="Zhou R."/>
        </authorList>
    </citation>
    <scope>NUCLEOTIDE SEQUENCE [LARGE SCALE GENOMIC DNA]</scope>
</reference>
<sequence>MGGQNNLSIVPSSDQLMMSQEAARGQPTSLPLDKVKVLANEKRVTKKKKGKDWLLMCCSNFEIPVFDQEGKEVRRYGIGTVTPGPAQGRKNYVVMCCSNLQLVTKLKPEEK</sequence>
<proteinExistence type="predicted"/>
<gene>
    <name evidence="1" type="ORF">MLD38_000611</name>
</gene>
<name>A0ACB9SB37_9MYRT</name>
<dbReference type="Proteomes" id="UP001057402">
    <property type="component" value="Chromosome 1"/>
</dbReference>
<protein>
    <submittedName>
        <fullName evidence="1">Uncharacterized protein</fullName>
    </submittedName>
</protein>
<keyword evidence="2" id="KW-1185">Reference proteome</keyword>
<evidence type="ECO:0000313" key="1">
    <source>
        <dbReference type="EMBL" id="KAI4388269.1"/>
    </source>
</evidence>
<dbReference type="EMBL" id="CM042880">
    <property type="protein sequence ID" value="KAI4388269.1"/>
    <property type="molecule type" value="Genomic_DNA"/>
</dbReference>
<accession>A0ACB9SB37</accession>
<comment type="caution">
    <text evidence="1">The sequence shown here is derived from an EMBL/GenBank/DDBJ whole genome shotgun (WGS) entry which is preliminary data.</text>
</comment>
<evidence type="ECO:0000313" key="2">
    <source>
        <dbReference type="Proteomes" id="UP001057402"/>
    </source>
</evidence>
<organism evidence="1 2">
    <name type="scientific">Melastoma candidum</name>
    <dbReference type="NCBI Taxonomy" id="119954"/>
    <lineage>
        <taxon>Eukaryota</taxon>
        <taxon>Viridiplantae</taxon>
        <taxon>Streptophyta</taxon>
        <taxon>Embryophyta</taxon>
        <taxon>Tracheophyta</taxon>
        <taxon>Spermatophyta</taxon>
        <taxon>Magnoliopsida</taxon>
        <taxon>eudicotyledons</taxon>
        <taxon>Gunneridae</taxon>
        <taxon>Pentapetalae</taxon>
        <taxon>rosids</taxon>
        <taxon>malvids</taxon>
        <taxon>Myrtales</taxon>
        <taxon>Melastomataceae</taxon>
        <taxon>Melastomatoideae</taxon>
        <taxon>Melastomateae</taxon>
        <taxon>Melastoma</taxon>
    </lineage>
</organism>